<feature type="compositionally biased region" description="Low complexity" evidence="5">
    <location>
        <begin position="1"/>
        <end position="24"/>
    </location>
</feature>
<dbReference type="PANTHER" id="PTHR24171">
    <property type="entry name" value="ANKYRIN REPEAT DOMAIN-CONTAINING PROTEIN 39-RELATED"/>
    <property type="match status" value="1"/>
</dbReference>
<organism evidence="6 7">
    <name type="scientific">Exaiptasia diaphana</name>
    <name type="common">Tropical sea anemone</name>
    <name type="synonym">Aiptasia pulchella</name>
    <dbReference type="NCBI Taxonomy" id="2652724"/>
    <lineage>
        <taxon>Eukaryota</taxon>
        <taxon>Metazoa</taxon>
        <taxon>Cnidaria</taxon>
        <taxon>Anthozoa</taxon>
        <taxon>Hexacorallia</taxon>
        <taxon>Actiniaria</taxon>
        <taxon>Aiptasiidae</taxon>
        <taxon>Exaiptasia</taxon>
    </lineage>
</organism>
<dbReference type="PROSITE" id="PS50096">
    <property type="entry name" value="IQ"/>
    <property type="match status" value="1"/>
</dbReference>
<evidence type="ECO:0000256" key="5">
    <source>
        <dbReference type="SAM" id="MobiDB-lite"/>
    </source>
</evidence>
<dbReference type="Proteomes" id="UP000887567">
    <property type="component" value="Unplaced"/>
</dbReference>
<dbReference type="Pfam" id="PF12796">
    <property type="entry name" value="Ank_2"/>
    <property type="match status" value="1"/>
</dbReference>
<evidence type="ECO:0000256" key="1">
    <source>
        <dbReference type="ARBA" id="ARBA00022737"/>
    </source>
</evidence>
<proteinExistence type="predicted"/>
<dbReference type="SMART" id="SM00248">
    <property type="entry name" value="ANK"/>
    <property type="match status" value="2"/>
</dbReference>
<keyword evidence="1" id="KW-0677">Repeat</keyword>
<dbReference type="EnsemblMetazoa" id="XM_028663161.1">
    <property type="protein sequence ID" value="XP_028518962.1"/>
    <property type="gene ID" value="LOC110252230"/>
</dbReference>
<protein>
    <submittedName>
        <fullName evidence="6">Uncharacterized protein</fullName>
    </submittedName>
</protein>
<dbReference type="KEGG" id="epa:110252230"/>
<dbReference type="PANTHER" id="PTHR24171:SF9">
    <property type="entry name" value="ANKYRIN REPEAT DOMAIN-CONTAINING PROTEIN 39"/>
    <property type="match status" value="1"/>
</dbReference>
<dbReference type="InterPro" id="IPR036770">
    <property type="entry name" value="Ankyrin_rpt-contain_sf"/>
</dbReference>
<dbReference type="PROSITE" id="PS50088">
    <property type="entry name" value="ANK_REPEAT"/>
    <property type="match status" value="2"/>
</dbReference>
<keyword evidence="4" id="KW-0175">Coiled coil</keyword>
<keyword evidence="7" id="KW-1185">Reference proteome</keyword>
<name>A0A913YWU2_EXADI</name>
<dbReference type="PROSITE" id="PS50297">
    <property type="entry name" value="ANK_REP_REGION"/>
    <property type="match status" value="1"/>
</dbReference>
<feature type="compositionally biased region" description="Basic and acidic residues" evidence="5">
    <location>
        <begin position="128"/>
        <end position="147"/>
    </location>
</feature>
<feature type="coiled-coil region" evidence="4">
    <location>
        <begin position="374"/>
        <end position="408"/>
    </location>
</feature>
<feature type="coiled-coil region" evidence="4">
    <location>
        <begin position="299"/>
        <end position="347"/>
    </location>
</feature>
<accession>A0A913YWU2</accession>
<dbReference type="AlphaFoldDB" id="A0A913YWU2"/>
<dbReference type="Gene3D" id="1.25.40.20">
    <property type="entry name" value="Ankyrin repeat-containing domain"/>
    <property type="match status" value="1"/>
</dbReference>
<dbReference type="InterPro" id="IPR002110">
    <property type="entry name" value="Ankyrin_rpt"/>
</dbReference>
<reference evidence="6" key="1">
    <citation type="submission" date="2022-11" db="UniProtKB">
        <authorList>
            <consortium name="EnsemblMetazoa"/>
        </authorList>
    </citation>
    <scope>IDENTIFICATION</scope>
</reference>
<feature type="repeat" description="ANK" evidence="3">
    <location>
        <begin position="203"/>
        <end position="235"/>
    </location>
</feature>
<dbReference type="OrthoDB" id="426293at2759"/>
<dbReference type="OMA" id="CTDANEY"/>
<evidence type="ECO:0000256" key="3">
    <source>
        <dbReference type="PROSITE-ProRule" id="PRU00023"/>
    </source>
</evidence>
<sequence>MPPKKTAPLSKPASKAAPARQPAKTTMAKKPPSKPVGSSKGTAAKKPGNIQAKGKPKGKDSASPKPKGPVWTKDDDHARTIQKYVRRYLAKKKLEKLKKEKQDFDDLMEKLQKEAWLKLVQMEREQAELERKKEEEERRKRKEEAKRQSRILEAAFDGDNDEILAVLEEAYEVDSKQTTLSENARQSLIVRHQKALVDCKDANNNTPLSEAAGGGHADTITMLIQRGVVINSRGRYHRTPLWRAAFGGHLQAVQTLLEFGGDPRLVADDGTNAIQVAAIEGVQKVLQDWDLTQTDVLLKKIESEDLKKADEEKKRQEAECNRLENEISDAEKEYKACEKELRKAHEELNKRIYEHDRCISEGMLDKKEITLQSIHDAEATLALVKKKSDKAQKKLSQAKLRLREQKSQDEKDKQAENDNFNGIKVMIKDLDDVLFRDIGGKIAADGRYISSEQFFLPFGLVQKHY</sequence>
<feature type="region of interest" description="Disordered" evidence="5">
    <location>
        <begin position="1"/>
        <end position="78"/>
    </location>
</feature>
<feature type="repeat" description="ANK" evidence="3">
    <location>
        <begin position="236"/>
        <end position="268"/>
    </location>
</feature>
<dbReference type="RefSeq" id="XP_028518962.1">
    <property type="nucleotide sequence ID" value="XM_028663161.1"/>
</dbReference>
<feature type="region of interest" description="Disordered" evidence="5">
    <location>
        <begin position="128"/>
        <end position="148"/>
    </location>
</feature>
<evidence type="ECO:0000256" key="2">
    <source>
        <dbReference type="ARBA" id="ARBA00023043"/>
    </source>
</evidence>
<dbReference type="GeneID" id="110252230"/>
<evidence type="ECO:0000256" key="4">
    <source>
        <dbReference type="SAM" id="Coils"/>
    </source>
</evidence>
<evidence type="ECO:0000313" key="7">
    <source>
        <dbReference type="Proteomes" id="UP000887567"/>
    </source>
</evidence>
<keyword evidence="2 3" id="KW-0040">ANK repeat</keyword>
<dbReference type="SUPFAM" id="SSF48403">
    <property type="entry name" value="Ankyrin repeat"/>
    <property type="match status" value="1"/>
</dbReference>
<evidence type="ECO:0000313" key="6">
    <source>
        <dbReference type="EnsemblMetazoa" id="XP_028518962.1"/>
    </source>
</evidence>